<keyword evidence="3" id="KW-1185">Reference proteome</keyword>
<accession>A0A8H3VDG0</accession>
<sequence>MSSSLAPDYAPVELIGDYIRRTQKEWHTGADAFVAAVHEAALTLALSALRSKCAGWRDTKLHTELIALVYSVVDEEVKRKNKRRMALLLQLKNAPLHSKLAKTRTSSVATSTRNDGLNEQPNSSTPKRRKLERPCLR</sequence>
<dbReference type="EMBL" id="WNWR01000284">
    <property type="protein sequence ID" value="KAE9985068.1"/>
    <property type="molecule type" value="Genomic_DNA"/>
</dbReference>
<proteinExistence type="predicted"/>
<dbReference type="Proteomes" id="UP000490939">
    <property type="component" value="Unassembled WGS sequence"/>
</dbReference>
<comment type="caution">
    <text evidence="2">The sequence shown here is derived from an EMBL/GenBank/DDBJ whole genome shotgun (WGS) entry which is preliminary data.</text>
</comment>
<evidence type="ECO:0000313" key="2">
    <source>
        <dbReference type="EMBL" id="KAE9985068.1"/>
    </source>
</evidence>
<organism evidence="2 3">
    <name type="scientific">Venturia inaequalis</name>
    <name type="common">Apple scab fungus</name>
    <dbReference type="NCBI Taxonomy" id="5025"/>
    <lineage>
        <taxon>Eukaryota</taxon>
        <taxon>Fungi</taxon>
        <taxon>Dikarya</taxon>
        <taxon>Ascomycota</taxon>
        <taxon>Pezizomycotina</taxon>
        <taxon>Dothideomycetes</taxon>
        <taxon>Pleosporomycetidae</taxon>
        <taxon>Venturiales</taxon>
        <taxon>Venturiaceae</taxon>
        <taxon>Venturia</taxon>
    </lineage>
</organism>
<feature type="compositionally biased region" description="Polar residues" evidence="1">
    <location>
        <begin position="103"/>
        <end position="125"/>
    </location>
</feature>
<evidence type="ECO:0000256" key="1">
    <source>
        <dbReference type="SAM" id="MobiDB-lite"/>
    </source>
</evidence>
<evidence type="ECO:0000313" key="3">
    <source>
        <dbReference type="Proteomes" id="UP000490939"/>
    </source>
</evidence>
<gene>
    <name evidence="2" type="ORF">EG327_004839</name>
</gene>
<name>A0A8H3VDG0_VENIN</name>
<feature type="region of interest" description="Disordered" evidence="1">
    <location>
        <begin position="100"/>
        <end position="137"/>
    </location>
</feature>
<reference evidence="2 3" key="1">
    <citation type="submission" date="2019-07" db="EMBL/GenBank/DDBJ databases">
        <title>Venturia inaequalis Genome Resource.</title>
        <authorList>
            <person name="Lichtner F.J."/>
        </authorList>
    </citation>
    <scope>NUCLEOTIDE SEQUENCE [LARGE SCALE GENOMIC DNA]</scope>
    <source>
        <strain evidence="2 3">DMI_063113</strain>
    </source>
</reference>
<protein>
    <submittedName>
        <fullName evidence="2">Uncharacterized protein</fullName>
    </submittedName>
</protein>
<dbReference type="AlphaFoldDB" id="A0A8H3VDG0"/>